<sequence>MLISRRLVRQLLPGTLAVILSVAGSTAGPSLPPKPKGDVVLKCSKQLRKCWWVPRSLIHVGGKPPKTGKPGGTQKITKPVCEFKGAAQACTDGLNGNWSNTQQCYMRREVPQPPFGDPRWQGHTDGSIWACVREQGYDDGKHLVTKWVWLPGKPDTVVVDPLTLVYEAIATMQLAPPLIKTAPGAGQIGLVNMPVWLWLTKTENTWGPIVRSASVPGLSVTATGHVKAVDWTLGDGSTVRCEGAGTPYDKSSGVKDSPDCGHRYKTTSRDLPHCMYPVTATAQWEITWRSTLGDTGQIAMTEQAATQVRIGEAVPVLVDPGGGDAVAPAKSGC</sequence>
<feature type="chain" id="PRO_5039420777" description="ATP/GTP-binding protein" evidence="1">
    <location>
        <begin position="28"/>
        <end position="333"/>
    </location>
</feature>
<keyword evidence="1" id="KW-0732">Signal</keyword>
<evidence type="ECO:0008006" key="4">
    <source>
        <dbReference type="Google" id="ProtNLM"/>
    </source>
</evidence>
<protein>
    <recommendedName>
        <fullName evidence="4">ATP/GTP-binding protein</fullName>
    </recommendedName>
</protein>
<dbReference type="RefSeq" id="WP_134097412.1">
    <property type="nucleotide sequence ID" value="NZ_SODP01000001.1"/>
</dbReference>
<keyword evidence="3" id="KW-1185">Reference proteome</keyword>
<organism evidence="2 3">
    <name type="scientific">Kribbella pratensis</name>
    <dbReference type="NCBI Taxonomy" id="2512112"/>
    <lineage>
        <taxon>Bacteria</taxon>
        <taxon>Bacillati</taxon>
        <taxon>Actinomycetota</taxon>
        <taxon>Actinomycetes</taxon>
        <taxon>Propionibacteriales</taxon>
        <taxon>Kribbellaceae</taxon>
        <taxon>Kribbella</taxon>
    </lineage>
</organism>
<gene>
    <name evidence="2" type="ORF">EV653_0441</name>
</gene>
<evidence type="ECO:0000313" key="2">
    <source>
        <dbReference type="EMBL" id="TDW75318.1"/>
    </source>
</evidence>
<feature type="signal peptide" evidence="1">
    <location>
        <begin position="1"/>
        <end position="27"/>
    </location>
</feature>
<evidence type="ECO:0000313" key="3">
    <source>
        <dbReference type="Proteomes" id="UP000295146"/>
    </source>
</evidence>
<reference evidence="2 3" key="1">
    <citation type="submission" date="2019-03" db="EMBL/GenBank/DDBJ databases">
        <title>Genomic Encyclopedia of Type Strains, Phase III (KMG-III): the genomes of soil and plant-associated and newly described type strains.</title>
        <authorList>
            <person name="Whitman W."/>
        </authorList>
    </citation>
    <scope>NUCLEOTIDE SEQUENCE [LARGE SCALE GENOMIC DNA]</scope>
    <source>
        <strain evidence="2 3">VKM Ac-2573</strain>
    </source>
</reference>
<dbReference type="EMBL" id="SODP01000001">
    <property type="protein sequence ID" value="TDW75318.1"/>
    <property type="molecule type" value="Genomic_DNA"/>
</dbReference>
<dbReference type="OrthoDB" id="3742379at2"/>
<accession>A0A4R8CG81</accession>
<proteinExistence type="predicted"/>
<dbReference type="AlphaFoldDB" id="A0A4R8CG81"/>
<name>A0A4R8CG81_9ACTN</name>
<evidence type="ECO:0000256" key="1">
    <source>
        <dbReference type="SAM" id="SignalP"/>
    </source>
</evidence>
<dbReference type="Proteomes" id="UP000295146">
    <property type="component" value="Unassembled WGS sequence"/>
</dbReference>
<comment type="caution">
    <text evidence="2">The sequence shown here is derived from an EMBL/GenBank/DDBJ whole genome shotgun (WGS) entry which is preliminary data.</text>
</comment>